<dbReference type="Pfam" id="PF24125">
    <property type="entry name" value="Cds6_C"/>
    <property type="match status" value="1"/>
</dbReference>
<reference evidence="3" key="1">
    <citation type="submission" date="2018-06" db="EMBL/GenBank/DDBJ databases">
        <authorList>
            <person name="Zhirakovskaya E."/>
        </authorList>
    </citation>
    <scope>NUCLEOTIDE SEQUENCE</scope>
</reference>
<gene>
    <name evidence="3" type="ORF">MNBD_NITROSPINAE02-1954</name>
</gene>
<proteinExistence type="predicted"/>
<accession>A0A3B1CVK6</accession>
<dbReference type="InterPro" id="IPR032710">
    <property type="entry name" value="NTF2-like_dom_sf"/>
</dbReference>
<dbReference type="PROSITE" id="PS51257">
    <property type="entry name" value="PROKAR_LIPOPROTEIN"/>
    <property type="match status" value="1"/>
</dbReference>
<sequence>MRTKIFFRLFSTRFVSGFLFPAIFAVISGCAQAPAQPDNKGVQPLAQEPPPVIKEIHSKTLNNKTIVTIRASAPFEFIAYKLRNPIRLAVELASAKSSLPGPAVMVGDKLVGMISILKFKQSQAVRMEIELKRDCEFETKMNGSSLDVILTPMDNSELKLAHKELKQERRKALELGVETERLKRRIAFLEKEKRKTEGIASRPKRESAQEDEKPDDEAAYARAPAGNVEPGESDEGLIKELLMGWYAAWKARDISDYSSYYSDTFSYKGGGKKEWIKSKQKKFKKSGVIEVIIREINISISGRDAVISFTQHYKSANYKDVGTKTLTMKKTGDGWKIESESWRAIK</sequence>
<evidence type="ECO:0000256" key="1">
    <source>
        <dbReference type="SAM" id="MobiDB-lite"/>
    </source>
</evidence>
<feature type="compositionally biased region" description="Basic and acidic residues" evidence="1">
    <location>
        <begin position="197"/>
        <end position="211"/>
    </location>
</feature>
<name>A0A3B1CVK6_9ZZZZ</name>
<organism evidence="3">
    <name type="scientific">hydrothermal vent metagenome</name>
    <dbReference type="NCBI Taxonomy" id="652676"/>
    <lineage>
        <taxon>unclassified sequences</taxon>
        <taxon>metagenomes</taxon>
        <taxon>ecological metagenomes</taxon>
    </lineage>
</organism>
<dbReference type="AlphaFoldDB" id="A0A3B1CVK6"/>
<feature type="domain" description="Cds6 C-terminal" evidence="2">
    <location>
        <begin position="239"/>
        <end position="340"/>
    </location>
</feature>
<dbReference type="Gene3D" id="2.60.40.3500">
    <property type="match status" value="1"/>
</dbReference>
<dbReference type="SUPFAM" id="SSF54427">
    <property type="entry name" value="NTF2-like"/>
    <property type="match status" value="1"/>
</dbReference>
<evidence type="ECO:0000313" key="3">
    <source>
        <dbReference type="EMBL" id="VAX23215.1"/>
    </source>
</evidence>
<feature type="region of interest" description="Disordered" evidence="1">
    <location>
        <begin position="197"/>
        <end position="232"/>
    </location>
</feature>
<evidence type="ECO:0000259" key="2">
    <source>
        <dbReference type="Pfam" id="PF24125"/>
    </source>
</evidence>
<dbReference type="InterPro" id="IPR056203">
    <property type="entry name" value="Cds6_C"/>
</dbReference>
<dbReference type="Gene3D" id="3.10.450.50">
    <property type="match status" value="1"/>
</dbReference>
<protein>
    <recommendedName>
        <fullName evidence="2">Cds6 C-terminal domain-containing protein</fullName>
    </recommendedName>
</protein>
<dbReference type="EMBL" id="UOGE01000083">
    <property type="protein sequence ID" value="VAX23215.1"/>
    <property type="molecule type" value="Genomic_DNA"/>
</dbReference>